<feature type="domain" description="ABC transporter" evidence="6">
    <location>
        <begin position="305"/>
        <end position="554"/>
    </location>
</feature>
<keyword evidence="4" id="KW-0547">Nucleotide-binding</keyword>
<dbReference type="Proteomes" id="UP000305681">
    <property type="component" value="Unassembled WGS sequence"/>
</dbReference>
<name>A0A5C4NVV4_9BURK</name>
<dbReference type="SMART" id="SM00382">
    <property type="entry name" value="AAA"/>
    <property type="match status" value="2"/>
</dbReference>
<dbReference type="GO" id="GO:0055085">
    <property type="term" value="P:transmembrane transport"/>
    <property type="evidence" value="ECO:0007669"/>
    <property type="project" value="UniProtKB-ARBA"/>
</dbReference>
<dbReference type="InterPro" id="IPR017871">
    <property type="entry name" value="ABC_transporter-like_CS"/>
</dbReference>
<protein>
    <submittedName>
        <fullName evidence="7">ABC transporter ATP-binding protein</fullName>
    </submittedName>
</protein>
<sequence length="563" mass="62538">MDQNNLLEVRDLRVTFRLDKKTTFEAVKGISFNVPRNSTVALVGESGSGKSVSSLAVMGLLPPDNTIIDPASSIHFGGRNLLDLSIAERRTMCGKDISMIFQEPMSSLNPVFTVGFQIAEVLRQHMGMNRKQARARTLALLEEVGIPDPATKIDAYPSQMSGGQQQRVMIAMAIACEPKLLIADEPTTALDVTIQKQIMDLIAALQKKHQMSVLFITHDLGLVGEIADHVIVMRHGEVRETGEVRQVFEAPTDAYTKALLHCRPSLDERPWRLPVIADYMEGKAGPGVEVKQRTRGYTPGDDPVLVVNNLSKSFYTREGLFGKREFQAVKDVSFTLPRGKTLGVVGESGSGKTTVGLTLLRLHQATGGTAMFHGKDLIAMPNKEYLPYKRRIQIIFQNPYASLNPRFTVGQILLEPMRIHSIGADDKERIAKAYWLLDKVGLPEQAFHRYPHEFSGGQRQRIAIARCLTMQPEILVCDESVSALDVSVQAQVLNLLQDLQDEFGLSYIFISHDLSVVKYIADQVMVMHKGQVVELADSDELYRNPVHPYTRTLLSAIPKGVQL</sequence>
<dbReference type="PANTHER" id="PTHR43776:SF7">
    <property type="entry name" value="D,D-DIPEPTIDE TRANSPORT ATP-BINDING PROTEIN DDPF-RELATED"/>
    <property type="match status" value="1"/>
</dbReference>
<dbReference type="PROSITE" id="PS50893">
    <property type="entry name" value="ABC_TRANSPORTER_2"/>
    <property type="match status" value="2"/>
</dbReference>
<keyword evidence="3" id="KW-0472">Membrane</keyword>
<dbReference type="InterPro" id="IPR027417">
    <property type="entry name" value="P-loop_NTPase"/>
</dbReference>
<dbReference type="AlphaFoldDB" id="A0A5C4NVV4"/>
<gene>
    <name evidence="7" type="ORF">FHI69_08210</name>
</gene>
<dbReference type="SUPFAM" id="SSF52540">
    <property type="entry name" value="P-loop containing nucleoside triphosphate hydrolases"/>
    <property type="match status" value="2"/>
</dbReference>
<keyword evidence="2" id="KW-0813">Transport</keyword>
<comment type="caution">
    <text evidence="7">The sequence shown here is derived from an EMBL/GenBank/DDBJ whole genome shotgun (WGS) entry which is preliminary data.</text>
</comment>
<evidence type="ECO:0000313" key="7">
    <source>
        <dbReference type="EMBL" id="TNC77326.1"/>
    </source>
</evidence>
<proteinExistence type="inferred from homology"/>
<dbReference type="EMBL" id="VDGE01000002">
    <property type="protein sequence ID" value="TNC77326.1"/>
    <property type="molecule type" value="Genomic_DNA"/>
</dbReference>
<dbReference type="RefSeq" id="WP_139090174.1">
    <property type="nucleotide sequence ID" value="NZ_VDGE01000002.1"/>
</dbReference>
<dbReference type="InterPro" id="IPR003593">
    <property type="entry name" value="AAA+_ATPase"/>
</dbReference>
<evidence type="ECO:0000256" key="1">
    <source>
        <dbReference type="ARBA" id="ARBA00005417"/>
    </source>
</evidence>
<evidence type="ECO:0000259" key="6">
    <source>
        <dbReference type="PROSITE" id="PS50893"/>
    </source>
</evidence>
<dbReference type="CDD" id="cd03257">
    <property type="entry name" value="ABC_NikE_OppD_transporters"/>
    <property type="match status" value="2"/>
</dbReference>
<dbReference type="InterPro" id="IPR003439">
    <property type="entry name" value="ABC_transporter-like_ATP-bd"/>
</dbReference>
<evidence type="ECO:0000256" key="4">
    <source>
        <dbReference type="ARBA" id="ARBA00022741"/>
    </source>
</evidence>
<dbReference type="Pfam" id="PF00005">
    <property type="entry name" value="ABC_tran"/>
    <property type="match status" value="2"/>
</dbReference>
<keyword evidence="3" id="KW-1003">Cell membrane</keyword>
<keyword evidence="5 7" id="KW-0067">ATP-binding</keyword>
<dbReference type="Pfam" id="PF08352">
    <property type="entry name" value="oligo_HPY"/>
    <property type="match status" value="2"/>
</dbReference>
<dbReference type="InterPro" id="IPR050319">
    <property type="entry name" value="ABC_transp_ATP-bind"/>
</dbReference>
<accession>A0A5C4NVV4</accession>
<dbReference type="InterPro" id="IPR013563">
    <property type="entry name" value="Oligopep_ABC_C"/>
</dbReference>
<dbReference type="NCBIfam" id="NF008453">
    <property type="entry name" value="PRK11308.1"/>
    <property type="match status" value="2"/>
</dbReference>
<evidence type="ECO:0000256" key="3">
    <source>
        <dbReference type="ARBA" id="ARBA00022475"/>
    </source>
</evidence>
<comment type="similarity">
    <text evidence="1">Belongs to the ABC transporter superfamily.</text>
</comment>
<dbReference type="PROSITE" id="PS00211">
    <property type="entry name" value="ABC_TRANSPORTER_1"/>
    <property type="match status" value="2"/>
</dbReference>
<dbReference type="NCBIfam" id="NF007739">
    <property type="entry name" value="PRK10419.1"/>
    <property type="match status" value="2"/>
</dbReference>
<dbReference type="FunFam" id="3.40.50.300:FF:000016">
    <property type="entry name" value="Oligopeptide ABC transporter ATP-binding component"/>
    <property type="match status" value="2"/>
</dbReference>
<reference evidence="7 8" key="1">
    <citation type="submission" date="2019-06" db="EMBL/GenBank/DDBJ databases">
        <title>Genome sequence of Janthinobacterium lividum UCD_MED1.</title>
        <authorList>
            <person name="De Leon M.E."/>
            <person name="Jospin G."/>
        </authorList>
    </citation>
    <scope>NUCLEOTIDE SEQUENCE [LARGE SCALE GENOMIC DNA]</scope>
    <source>
        <strain evidence="7 8">UCD_MED1</strain>
    </source>
</reference>
<organism evidence="7 8">
    <name type="scientific">Janthinobacterium lividum</name>
    <dbReference type="NCBI Taxonomy" id="29581"/>
    <lineage>
        <taxon>Bacteria</taxon>
        <taxon>Pseudomonadati</taxon>
        <taxon>Pseudomonadota</taxon>
        <taxon>Betaproteobacteria</taxon>
        <taxon>Burkholderiales</taxon>
        <taxon>Oxalobacteraceae</taxon>
        <taxon>Janthinobacterium</taxon>
    </lineage>
</organism>
<dbReference type="GO" id="GO:0015833">
    <property type="term" value="P:peptide transport"/>
    <property type="evidence" value="ECO:0007669"/>
    <property type="project" value="InterPro"/>
</dbReference>
<dbReference type="GO" id="GO:0005524">
    <property type="term" value="F:ATP binding"/>
    <property type="evidence" value="ECO:0007669"/>
    <property type="project" value="UniProtKB-KW"/>
</dbReference>
<evidence type="ECO:0000256" key="2">
    <source>
        <dbReference type="ARBA" id="ARBA00022448"/>
    </source>
</evidence>
<feature type="domain" description="ABC transporter" evidence="6">
    <location>
        <begin position="9"/>
        <end position="260"/>
    </location>
</feature>
<dbReference type="GO" id="GO:0016887">
    <property type="term" value="F:ATP hydrolysis activity"/>
    <property type="evidence" value="ECO:0007669"/>
    <property type="project" value="InterPro"/>
</dbReference>
<evidence type="ECO:0000313" key="8">
    <source>
        <dbReference type="Proteomes" id="UP000305681"/>
    </source>
</evidence>
<dbReference type="Gene3D" id="3.40.50.300">
    <property type="entry name" value="P-loop containing nucleotide triphosphate hydrolases"/>
    <property type="match status" value="2"/>
</dbReference>
<dbReference type="PANTHER" id="PTHR43776">
    <property type="entry name" value="TRANSPORT ATP-BINDING PROTEIN"/>
    <property type="match status" value="1"/>
</dbReference>
<evidence type="ECO:0000256" key="5">
    <source>
        <dbReference type="ARBA" id="ARBA00022840"/>
    </source>
</evidence>